<dbReference type="Proteomes" id="UP000703269">
    <property type="component" value="Unassembled WGS sequence"/>
</dbReference>
<comment type="caution">
    <text evidence="2">The sequence shown here is derived from an EMBL/GenBank/DDBJ whole genome shotgun (WGS) entry which is preliminary data.</text>
</comment>
<reference evidence="2 3" key="1">
    <citation type="submission" date="2021-08" db="EMBL/GenBank/DDBJ databases">
        <title>Draft Genome Sequence of Phanerochaete sordida strain YK-624.</title>
        <authorList>
            <person name="Mori T."/>
            <person name="Dohra H."/>
            <person name="Suzuki T."/>
            <person name="Kawagishi H."/>
            <person name="Hirai H."/>
        </authorList>
    </citation>
    <scope>NUCLEOTIDE SEQUENCE [LARGE SCALE GENOMIC DNA]</scope>
    <source>
        <strain evidence="2 3">YK-624</strain>
    </source>
</reference>
<dbReference type="AlphaFoldDB" id="A0A9P3GAE5"/>
<keyword evidence="3" id="KW-1185">Reference proteome</keyword>
<dbReference type="PROSITE" id="PS51184">
    <property type="entry name" value="JMJC"/>
    <property type="match status" value="1"/>
</dbReference>
<evidence type="ECO:0000259" key="1">
    <source>
        <dbReference type="PROSITE" id="PS51184"/>
    </source>
</evidence>
<organism evidence="2 3">
    <name type="scientific">Phanerochaete sordida</name>
    <dbReference type="NCBI Taxonomy" id="48140"/>
    <lineage>
        <taxon>Eukaryota</taxon>
        <taxon>Fungi</taxon>
        <taxon>Dikarya</taxon>
        <taxon>Basidiomycota</taxon>
        <taxon>Agaricomycotina</taxon>
        <taxon>Agaricomycetes</taxon>
        <taxon>Polyporales</taxon>
        <taxon>Phanerochaetaceae</taxon>
        <taxon>Phanerochaete</taxon>
    </lineage>
</organism>
<protein>
    <recommendedName>
        <fullName evidence="1">JmjC domain-containing protein</fullName>
    </recommendedName>
</protein>
<dbReference type="OrthoDB" id="424465at2759"/>
<dbReference type="EMBL" id="BPQB01000026">
    <property type="protein sequence ID" value="GJE92388.1"/>
    <property type="molecule type" value="Genomic_DNA"/>
</dbReference>
<gene>
    <name evidence="2" type="ORF">PsYK624_085420</name>
</gene>
<dbReference type="PANTHER" id="PTHR12461:SF105">
    <property type="entry name" value="HYPOXIA-INDUCIBLE FACTOR 1-ALPHA INHIBITOR"/>
    <property type="match status" value="1"/>
</dbReference>
<sequence length="194" mass="21370">MALYSFRAIAQVDAIGAKVPPLLQPLLEDGSVDLYMQATFLGPTGAVSPFHCDAYMNLFHLQASSDRSRFAKHVLLMPPRTADVLRDTPRGSSILSNTSRMKVRLRRAHADSRAQFHVEAHPTVPARTAQALAAHAQSCVLREGETLFIPRGWWHRVENVCLADGPQPRAGWTAGVSWWFLPRSGVLARPGPVV</sequence>
<name>A0A9P3GAE5_9APHY</name>
<dbReference type="Gene3D" id="2.60.120.650">
    <property type="entry name" value="Cupin"/>
    <property type="match status" value="1"/>
</dbReference>
<dbReference type="Pfam" id="PF13621">
    <property type="entry name" value="Cupin_8"/>
    <property type="match status" value="1"/>
</dbReference>
<evidence type="ECO:0000313" key="3">
    <source>
        <dbReference type="Proteomes" id="UP000703269"/>
    </source>
</evidence>
<evidence type="ECO:0000313" key="2">
    <source>
        <dbReference type="EMBL" id="GJE92388.1"/>
    </source>
</evidence>
<dbReference type="InterPro" id="IPR041667">
    <property type="entry name" value="Cupin_8"/>
</dbReference>
<dbReference type="SUPFAM" id="SSF51197">
    <property type="entry name" value="Clavaminate synthase-like"/>
    <property type="match status" value="1"/>
</dbReference>
<proteinExistence type="predicted"/>
<accession>A0A9P3GAE5</accession>
<dbReference type="InterPro" id="IPR003347">
    <property type="entry name" value="JmjC_dom"/>
</dbReference>
<dbReference type="PANTHER" id="PTHR12461">
    <property type="entry name" value="HYPOXIA-INDUCIBLE FACTOR 1 ALPHA INHIBITOR-RELATED"/>
    <property type="match status" value="1"/>
</dbReference>
<feature type="domain" description="JmjC" evidence="1">
    <location>
        <begin position="8"/>
        <end position="194"/>
    </location>
</feature>